<dbReference type="Gene3D" id="2.60.40.1120">
    <property type="entry name" value="Carboxypeptidase-like, regulatory domain"/>
    <property type="match status" value="1"/>
</dbReference>
<dbReference type="AlphaFoldDB" id="A0A841N2A4"/>
<dbReference type="EMBL" id="JACIJO010000003">
    <property type="protein sequence ID" value="MBB6328301.1"/>
    <property type="molecule type" value="Genomic_DNA"/>
</dbReference>
<organism evidence="2 3">
    <name type="scientific">Algoriphagus iocasae</name>
    <dbReference type="NCBI Taxonomy" id="1836499"/>
    <lineage>
        <taxon>Bacteria</taxon>
        <taxon>Pseudomonadati</taxon>
        <taxon>Bacteroidota</taxon>
        <taxon>Cytophagia</taxon>
        <taxon>Cytophagales</taxon>
        <taxon>Cyclobacteriaceae</taxon>
        <taxon>Algoriphagus</taxon>
    </lineage>
</organism>
<proteinExistence type="predicted"/>
<dbReference type="Proteomes" id="UP000588604">
    <property type="component" value="Unassembled WGS sequence"/>
</dbReference>
<evidence type="ECO:0000256" key="1">
    <source>
        <dbReference type="SAM" id="SignalP"/>
    </source>
</evidence>
<evidence type="ECO:0000313" key="3">
    <source>
        <dbReference type="Proteomes" id="UP000588604"/>
    </source>
</evidence>
<comment type="caution">
    <text evidence="2">The sequence shown here is derived from an EMBL/GenBank/DDBJ whole genome shotgun (WGS) entry which is preliminary data.</text>
</comment>
<dbReference type="RefSeq" id="WP_184497172.1">
    <property type="nucleotide sequence ID" value="NZ_JACIJO010000003.1"/>
</dbReference>
<gene>
    <name evidence="2" type="ORF">FHS59_003944</name>
</gene>
<protein>
    <recommendedName>
        <fullName evidence="4">Carboxypeptidase-like regulatory domain-containing protein</fullName>
    </recommendedName>
</protein>
<feature type="chain" id="PRO_5033060042" description="Carboxypeptidase-like regulatory domain-containing protein" evidence="1">
    <location>
        <begin position="28"/>
        <end position="356"/>
    </location>
</feature>
<dbReference type="SUPFAM" id="SSF49464">
    <property type="entry name" value="Carboxypeptidase regulatory domain-like"/>
    <property type="match status" value="1"/>
</dbReference>
<accession>A0A841N2A4</accession>
<keyword evidence="1" id="KW-0732">Signal</keyword>
<evidence type="ECO:0008006" key="4">
    <source>
        <dbReference type="Google" id="ProtNLM"/>
    </source>
</evidence>
<sequence>MITKKFHRSSWLFILAFVALSGFESFAQTFQITGRILDLDTKEYLDGVSVTLTGTAFGQVSKSGGNFKIENVVGDKYTLALSYPGYNKYEKVIRLNEDVNLGDLLLVKYGAEGSGAALQKTIRANNITNLFNDRPNMIGGNAVYGIPPEPKKVEGTNYLDTKWNTASLLLYRDQQLLEGFRVRYNIVSNMFELMEPENNLVSVMPGLRIQNLVWVDSTYKVPRYFVNGMDFKDEGSPISGFFEVLIDGELPLMRRTMAVFKESNYNTALMVGNRNDQIIKRNIYYYLRGEDVYEMPNGRKKIFEVFGDSAEEMKEYTENNSIDLKDPSGLFQLFTHYNSQFPGFKPIMSQLLDENQ</sequence>
<reference evidence="2 3" key="1">
    <citation type="submission" date="2020-08" db="EMBL/GenBank/DDBJ databases">
        <title>Genomic Encyclopedia of Type Strains, Phase IV (KMG-IV): sequencing the most valuable type-strain genomes for metagenomic binning, comparative biology and taxonomic classification.</title>
        <authorList>
            <person name="Goeker M."/>
        </authorList>
    </citation>
    <scope>NUCLEOTIDE SEQUENCE [LARGE SCALE GENOMIC DNA]</scope>
    <source>
        <strain evidence="2 3">DSM 102044</strain>
    </source>
</reference>
<keyword evidence="3" id="KW-1185">Reference proteome</keyword>
<feature type="signal peptide" evidence="1">
    <location>
        <begin position="1"/>
        <end position="27"/>
    </location>
</feature>
<evidence type="ECO:0000313" key="2">
    <source>
        <dbReference type="EMBL" id="MBB6328301.1"/>
    </source>
</evidence>
<dbReference type="InterPro" id="IPR008969">
    <property type="entry name" value="CarboxyPept-like_regulatory"/>
</dbReference>
<dbReference type="Pfam" id="PF13715">
    <property type="entry name" value="CarbopepD_reg_2"/>
    <property type="match status" value="1"/>
</dbReference>
<name>A0A841N2A4_9BACT</name>